<dbReference type="STRING" id="1122619.GCA_000373745_00405"/>
<dbReference type="EMBL" id="CP065725">
    <property type="protein sequence ID" value="QPT39559.1"/>
    <property type="molecule type" value="Genomic_DNA"/>
</dbReference>
<keyword evidence="6" id="KW-1185">Reference proteome</keyword>
<dbReference type="GO" id="GO:0016627">
    <property type="term" value="F:oxidoreductase activity, acting on the CH-CH group of donors"/>
    <property type="evidence" value="ECO:0007669"/>
    <property type="project" value="TreeGrafter"/>
</dbReference>
<dbReference type="PIRSF" id="PIRSF004633">
    <property type="entry name" value="UCP_PLP_oxd"/>
    <property type="match status" value="1"/>
</dbReference>
<dbReference type="Proteomes" id="UP000594903">
    <property type="component" value="Chromosome"/>
</dbReference>
<proteinExistence type="predicted"/>
<evidence type="ECO:0000256" key="1">
    <source>
        <dbReference type="ARBA" id="ARBA00023002"/>
    </source>
</evidence>
<feature type="domain" description="Pyridoxamine 5'-phosphate oxidase N-terminal" evidence="2">
    <location>
        <begin position="17"/>
        <end position="140"/>
    </location>
</feature>
<evidence type="ECO:0000313" key="3">
    <source>
        <dbReference type="EMBL" id="QPT39559.1"/>
    </source>
</evidence>
<reference evidence="3 6" key="2">
    <citation type="submission" date="2020-12" db="EMBL/GenBank/DDBJ databases">
        <title>FDA dAtabase for Regulatory Grade micrObial Sequences (FDA-ARGOS): Supporting development and validation of Infectious Disease Dx tests.</title>
        <authorList>
            <person name="Sproer C."/>
            <person name="Gronow S."/>
            <person name="Severitt S."/>
            <person name="Schroder I."/>
            <person name="Tallon L."/>
            <person name="Sadzewicz L."/>
            <person name="Zhao X."/>
            <person name="Boylan J."/>
            <person name="Ott S."/>
            <person name="Bowen H."/>
            <person name="Vavikolanu K."/>
            <person name="Mehta A."/>
            <person name="Aluvathingal J."/>
            <person name="Nadendla S."/>
            <person name="Lowell S."/>
            <person name="Myers T."/>
            <person name="Yan Y."/>
            <person name="Sichtig H."/>
        </authorList>
    </citation>
    <scope>NUCLEOTIDE SEQUENCE [LARGE SCALE GENOMIC DNA]</scope>
    <source>
        <strain evidence="3 6">FDAARGOS_872</strain>
    </source>
</reference>
<dbReference type="Pfam" id="PF01243">
    <property type="entry name" value="PNPOx_N"/>
    <property type="match status" value="1"/>
</dbReference>
<dbReference type="GO" id="GO:0005829">
    <property type="term" value="C:cytosol"/>
    <property type="evidence" value="ECO:0007669"/>
    <property type="project" value="TreeGrafter"/>
</dbReference>
<dbReference type="GO" id="GO:0070967">
    <property type="term" value="F:coenzyme F420 binding"/>
    <property type="evidence" value="ECO:0007669"/>
    <property type="project" value="TreeGrafter"/>
</dbReference>
<dbReference type="SUPFAM" id="SSF50475">
    <property type="entry name" value="FMN-binding split barrel"/>
    <property type="match status" value="1"/>
</dbReference>
<dbReference type="Proteomes" id="UP000254603">
    <property type="component" value="Unassembled WGS sequence"/>
</dbReference>
<dbReference type="OrthoDB" id="5345368at2"/>
<protein>
    <submittedName>
        <fullName evidence="4">Heme utilization protein HutZ</fullName>
    </submittedName>
    <submittedName>
        <fullName evidence="3">Pyridoxamine 5'-phosphate oxidase family protein</fullName>
    </submittedName>
</protein>
<dbReference type="InterPro" id="IPR014419">
    <property type="entry name" value="HutZ"/>
</dbReference>
<dbReference type="Gene3D" id="2.30.110.10">
    <property type="entry name" value="Electron Transport, Fmn-binding Protein, Chain A"/>
    <property type="match status" value="1"/>
</dbReference>
<name>A0A378XIU2_9BURK</name>
<dbReference type="InterPro" id="IPR011576">
    <property type="entry name" value="Pyridox_Oxase_N"/>
</dbReference>
<organism evidence="4 5">
    <name type="scientific">Oligella ureolytica</name>
    <dbReference type="NCBI Taxonomy" id="90244"/>
    <lineage>
        <taxon>Bacteria</taxon>
        <taxon>Pseudomonadati</taxon>
        <taxon>Pseudomonadota</taxon>
        <taxon>Betaproteobacteria</taxon>
        <taxon>Burkholderiales</taxon>
        <taxon>Alcaligenaceae</taxon>
        <taxon>Oligella</taxon>
    </lineage>
</organism>
<reference evidence="4 5" key="1">
    <citation type="submission" date="2018-06" db="EMBL/GenBank/DDBJ databases">
        <authorList>
            <consortium name="Pathogen Informatics"/>
            <person name="Doyle S."/>
        </authorList>
    </citation>
    <scope>NUCLEOTIDE SEQUENCE [LARGE SCALE GENOMIC DNA]</scope>
    <source>
        <strain evidence="4 5">NCTC11997</strain>
    </source>
</reference>
<gene>
    <name evidence="3" type="ORF">I6G29_10440</name>
    <name evidence="4" type="ORF">NCTC11997_02151</name>
</gene>
<dbReference type="InterPro" id="IPR052019">
    <property type="entry name" value="F420H2_bilvrd_red/Heme_oxyg"/>
</dbReference>
<sequence length="165" mass="18532">MTESNADKHRELAEKLSILHQQKTMMIASLNEDGSPLISYAPFVEKEAAFYIFISDLAEHTPNLIERPKASIMLVADESTTSNPFVRARVRYEVACTVIERQETLFDEVLNDLEQRQGKMVTLLKSLGDFRLLCLKPLTGSLVVGAGAAYRFKPTVHDFTQVTGR</sequence>
<dbReference type="PANTHER" id="PTHR35176">
    <property type="entry name" value="HEME OXYGENASE HI_0854-RELATED"/>
    <property type="match status" value="1"/>
</dbReference>
<evidence type="ECO:0000259" key="2">
    <source>
        <dbReference type="Pfam" id="PF01243"/>
    </source>
</evidence>
<dbReference type="AlphaFoldDB" id="A0A378XIU2"/>
<dbReference type="EMBL" id="UGSB01000001">
    <property type="protein sequence ID" value="SUA56680.1"/>
    <property type="molecule type" value="Genomic_DNA"/>
</dbReference>
<dbReference type="RefSeq" id="WP_018573587.1">
    <property type="nucleotide sequence ID" value="NZ_CP065725.1"/>
</dbReference>
<accession>A0A378XIU2</accession>
<evidence type="ECO:0000313" key="4">
    <source>
        <dbReference type="EMBL" id="SUA56680.1"/>
    </source>
</evidence>
<dbReference type="InterPro" id="IPR012349">
    <property type="entry name" value="Split_barrel_FMN-bd"/>
</dbReference>
<dbReference type="PANTHER" id="PTHR35176:SF6">
    <property type="entry name" value="HEME OXYGENASE HI_0854-RELATED"/>
    <property type="match status" value="1"/>
</dbReference>
<evidence type="ECO:0000313" key="5">
    <source>
        <dbReference type="Proteomes" id="UP000254603"/>
    </source>
</evidence>
<keyword evidence="1" id="KW-0560">Oxidoreductase</keyword>
<evidence type="ECO:0000313" key="6">
    <source>
        <dbReference type="Proteomes" id="UP000594903"/>
    </source>
</evidence>